<dbReference type="InterPro" id="IPR036020">
    <property type="entry name" value="WW_dom_sf"/>
</dbReference>
<feature type="domain" description="WW" evidence="2">
    <location>
        <begin position="66"/>
        <end position="94"/>
    </location>
</feature>
<feature type="region of interest" description="Disordered" evidence="1">
    <location>
        <begin position="86"/>
        <end position="152"/>
    </location>
</feature>
<dbReference type="Gene3D" id="1.10.10.440">
    <property type="entry name" value="FF domain"/>
    <property type="match status" value="4"/>
</dbReference>
<dbReference type="EMBL" id="HE806318">
    <property type="protein sequence ID" value="CCH59908.1"/>
    <property type="molecule type" value="Genomic_DNA"/>
</dbReference>
<dbReference type="Proteomes" id="UP000002866">
    <property type="component" value="Chromosome 3"/>
</dbReference>
<dbReference type="Gene3D" id="2.20.70.10">
    <property type="match status" value="2"/>
</dbReference>
<dbReference type="PANTHER" id="PTHR11864:SF0">
    <property type="entry name" value="PRP40 PRE-MRNA PROCESSING FACTOR 40 HOMOLOG A (YEAST)"/>
    <property type="match status" value="1"/>
</dbReference>
<dbReference type="KEGG" id="tbl:TBLA_0C00930"/>
<dbReference type="AlphaFoldDB" id="I2H0K6"/>
<dbReference type="InParanoid" id="I2H0K6"/>
<dbReference type="GO" id="GO:0003723">
    <property type="term" value="F:RNA binding"/>
    <property type="evidence" value="ECO:0007669"/>
    <property type="project" value="EnsemblFungi"/>
</dbReference>
<dbReference type="PROSITE" id="PS01159">
    <property type="entry name" value="WW_DOMAIN_1"/>
    <property type="match status" value="2"/>
</dbReference>
<dbReference type="GO" id="GO:0005685">
    <property type="term" value="C:U1 snRNP"/>
    <property type="evidence" value="ECO:0007669"/>
    <property type="project" value="EnsemblFungi"/>
</dbReference>
<dbReference type="PROSITE" id="PS51676">
    <property type="entry name" value="FF"/>
    <property type="match status" value="1"/>
</dbReference>
<dbReference type="OMA" id="NEPIYKH"/>
<name>I2H0K6_HENB6</name>
<dbReference type="GO" id="GO:0071004">
    <property type="term" value="C:U2-type prespliceosome"/>
    <property type="evidence" value="ECO:0007669"/>
    <property type="project" value="EnsemblFungi"/>
</dbReference>
<dbReference type="InterPro" id="IPR039726">
    <property type="entry name" value="Prp40-like"/>
</dbReference>
<dbReference type="OrthoDB" id="187617at2759"/>
<feature type="domain" description="WW" evidence="2">
    <location>
        <begin position="1"/>
        <end position="32"/>
    </location>
</feature>
<keyword evidence="5" id="KW-1185">Reference proteome</keyword>
<feature type="compositionally biased region" description="Basic and acidic residues" evidence="1">
    <location>
        <begin position="123"/>
        <end position="145"/>
    </location>
</feature>
<dbReference type="SMART" id="SM00456">
    <property type="entry name" value="WW"/>
    <property type="match status" value="2"/>
</dbReference>
<organism evidence="4 5">
    <name type="scientific">Henningerozyma blattae (strain ATCC 34711 / CBS 6284 / DSM 70876 / NBRC 10599 / NRRL Y-10934 / UCD 77-7)</name>
    <name type="common">Yeast</name>
    <name type="synonym">Tetrapisispora blattae</name>
    <dbReference type="NCBI Taxonomy" id="1071380"/>
    <lineage>
        <taxon>Eukaryota</taxon>
        <taxon>Fungi</taxon>
        <taxon>Dikarya</taxon>
        <taxon>Ascomycota</taxon>
        <taxon>Saccharomycotina</taxon>
        <taxon>Saccharomycetes</taxon>
        <taxon>Saccharomycetales</taxon>
        <taxon>Saccharomycetaceae</taxon>
        <taxon>Henningerozyma</taxon>
    </lineage>
</organism>
<dbReference type="RefSeq" id="XP_004179427.1">
    <property type="nucleotide sequence ID" value="XM_004179379.1"/>
</dbReference>
<dbReference type="CDD" id="cd00201">
    <property type="entry name" value="WW"/>
    <property type="match status" value="2"/>
</dbReference>
<evidence type="ECO:0008006" key="6">
    <source>
        <dbReference type="Google" id="ProtNLM"/>
    </source>
</evidence>
<dbReference type="STRING" id="1071380.I2H0K6"/>
<dbReference type="eggNOG" id="KOG0152">
    <property type="taxonomic scope" value="Eukaryota"/>
</dbReference>
<dbReference type="SUPFAM" id="SSF51045">
    <property type="entry name" value="WW domain"/>
    <property type="match status" value="2"/>
</dbReference>
<dbReference type="PROSITE" id="PS50020">
    <property type="entry name" value="WW_DOMAIN_2"/>
    <property type="match status" value="2"/>
</dbReference>
<gene>
    <name evidence="4" type="primary">TBLA0C00930</name>
    <name evidence="4" type="ORF">TBLA_0C00930</name>
</gene>
<dbReference type="HOGENOM" id="CLU_005825_1_1_1"/>
<dbReference type="Pfam" id="PF00397">
    <property type="entry name" value="WW"/>
    <property type="match status" value="2"/>
</dbReference>
<reference evidence="4 5" key="1">
    <citation type="journal article" date="2011" name="Proc. Natl. Acad. Sci. U.S.A.">
        <title>Evolutionary erosion of yeast sex chromosomes by mating-type switching accidents.</title>
        <authorList>
            <person name="Gordon J.L."/>
            <person name="Armisen D."/>
            <person name="Proux-Wera E."/>
            <person name="Oheigeartaigh S.S."/>
            <person name="Byrne K.P."/>
            <person name="Wolfe K.H."/>
        </authorList>
    </citation>
    <scope>NUCLEOTIDE SEQUENCE [LARGE SCALE GENOMIC DNA]</scope>
    <source>
        <strain evidence="5">ATCC 34711 / CBS 6284 / DSM 70876 / NBRC 10599 / NRRL Y-10934 / UCD 77-7</strain>
    </source>
</reference>
<evidence type="ECO:0000259" key="2">
    <source>
        <dbReference type="PROSITE" id="PS50020"/>
    </source>
</evidence>
<dbReference type="SMART" id="SM00441">
    <property type="entry name" value="FF"/>
    <property type="match status" value="4"/>
</dbReference>
<dbReference type="PANTHER" id="PTHR11864">
    <property type="entry name" value="PRE-MRNA-PROCESSING PROTEIN PRP40"/>
    <property type="match status" value="1"/>
</dbReference>
<dbReference type="InterPro" id="IPR001202">
    <property type="entry name" value="WW_dom"/>
</dbReference>
<evidence type="ECO:0000313" key="5">
    <source>
        <dbReference type="Proteomes" id="UP000002866"/>
    </source>
</evidence>
<feature type="domain" description="FF" evidence="3">
    <location>
        <begin position="405"/>
        <end position="467"/>
    </location>
</feature>
<protein>
    <recommendedName>
        <fullName evidence="6">Pre-mRNA-processing protein PRP40</fullName>
    </recommendedName>
</protein>
<dbReference type="GO" id="GO:0045292">
    <property type="term" value="P:mRNA cis splicing, via spliceosome"/>
    <property type="evidence" value="ECO:0007669"/>
    <property type="project" value="InterPro"/>
</dbReference>
<sequence length="658" mass="77405">MENDWKQAKDPKGRVYYYNLKTKESRWDLPKSSTGTNKSISTEKQVSVKKNELKNKIDLEFLKLHGWRTAQTKEGRIYYYNVDTKESRWDPPNLPKNTSLKNADDIIKNDSPVEPLSTSRPEQNMHDSEKKQPTFENKADVHSESLTHSNLSGSEDLEKYNKKSMIQCVTQLTKSEAEDQFIQMLTENQVDSTWSFGKIISDLGTVDPRYWVVDDDPSWKQQIFEKYLSNRSEDQLIKESNEISKFHDAFILMLKSKSEIKYYTRWGTAKRIFANEPIYVHSAVSKHIQKKVYKEYIDSLINAQEAFQAKTKEQALKELRLYLDDIIFNNSSINKSKSASSSLSLPLSWSHLYDHYLFEKSKRYTANKHFKLLTHEDVLKLYIELLEKYQQRQKQCLMDLNKINYTNDRLARDNFKILLNDSNDFKIRANSKWSDIYPIIKNNKSFLRLVGRNGSTPLDLFYDIREERDEIINGQRSIANQLLIDKNFQWITNDEERIDFKKMTHDNYLSIKEILLNDSMFSALDDVDLDIIIERLIKQKWEKNMEYFELQQRLLNEKIHNFNLLLSKYYRGSGSSKDDSWNSAKGHLKEFKEFKDLENNESLMIESFNNFIHNDLKIIDEVQTGEPTTASVNQTLAIAPVTRPSKKRTLPPTTELDY</sequence>
<accession>I2H0K6</accession>
<dbReference type="InterPro" id="IPR002713">
    <property type="entry name" value="FF_domain"/>
</dbReference>
<evidence type="ECO:0000256" key="1">
    <source>
        <dbReference type="SAM" id="MobiDB-lite"/>
    </source>
</evidence>
<dbReference type="FunCoup" id="I2H0K6">
    <property type="interactions" value="1261"/>
</dbReference>
<proteinExistence type="predicted"/>
<evidence type="ECO:0000259" key="3">
    <source>
        <dbReference type="PROSITE" id="PS51676"/>
    </source>
</evidence>
<dbReference type="InterPro" id="IPR036517">
    <property type="entry name" value="FF_domain_sf"/>
</dbReference>
<evidence type="ECO:0000313" key="4">
    <source>
        <dbReference type="EMBL" id="CCH59908.1"/>
    </source>
</evidence>
<dbReference type="SUPFAM" id="SSF81698">
    <property type="entry name" value="FF domain"/>
    <property type="match status" value="3"/>
</dbReference>
<dbReference type="GeneID" id="14494876"/>
<dbReference type="Pfam" id="PF01846">
    <property type="entry name" value="FF"/>
    <property type="match status" value="3"/>
</dbReference>